<comment type="similarity">
    <text evidence="1">Belongs to the AHA1 family.</text>
</comment>
<accession>A0A198A2S1</accession>
<organism evidence="3 4">
    <name type="scientific">Paenibacillus oryzisoli</name>
    <dbReference type="NCBI Taxonomy" id="1850517"/>
    <lineage>
        <taxon>Bacteria</taxon>
        <taxon>Bacillati</taxon>
        <taxon>Bacillota</taxon>
        <taxon>Bacilli</taxon>
        <taxon>Bacillales</taxon>
        <taxon>Paenibacillaceae</taxon>
        <taxon>Paenibacillus</taxon>
    </lineage>
</organism>
<name>A0A198A2S1_9BACL</name>
<dbReference type="EMBL" id="LYPB01000080">
    <property type="protein sequence ID" value="OAS15764.1"/>
    <property type="molecule type" value="Genomic_DNA"/>
</dbReference>
<dbReference type="AlphaFoldDB" id="A0A198A2S1"/>
<dbReference type="RefSeq" id="WP_068667832.1">
    <property type="nucleotide sequence ID" value="NZ_LYPB01000080.1"/>
</dbReference>
<dbReference type="InterPro" id="IPR023393">
    <property type="entry name" value="START-like_dom_sf"/>
</dbReference>
<comment type="caution">
    <text evidence="3">The sequence shown here is derived from an EMBL/GenBank/DDBJ whole genome shotgun (WGS) entry which is preliminary data.</text>
</comment>
<evidence type="ECO:0000313" key="4">
    <source>
        <dbReference type="Proteomes" id="UP000078454"/>
    </source>
</evidence>
<dbReference type="STRING" id="1850517.A8708_32750"/>
<dbReference type="OrthoDB" id="9803476at2"/>
<gene>
    <name evidence="3" type="ORF">A8708_32750</name>
</gene>
<sequence length="146" mass="16413">MKERVAIANTFVVERVYNASPKRVFATWGDPKLKELWFSKADEFDFRVGGKEMSQGGPPGGPIFTFDATYQDIVPNERIVYSYTLDMDQTRISISVTTVEFKPEGTGTKLIFTEQGIFLDGHDTPALREHGTKEMLDNLGKSLDNV</sequence>
<dbReference type="Gene3D" id="3.30.530.20">
    <property type="match status" value="1"/>
</dbReference>
<reference evidence="3 4" key="1">
    <citation type="submission" date="2016-05" db="EMBL/GenBank/DDBJ databases">
        <title>Paenibacillus sp. 1ZS3-15 nov., isolated from the rhizosphere soil.</title>
        <authorList>
            <person name="Zhang X.X."/>
            <person name="Zhang J."/>
        </authorList>
    </citation>
    <scope>NUCLEOTIDE SEQUENCE [LARGE SCALE GENOMIC DNA]</scope>
    <source>
        <strain evidence="3 4">1ZS3-15</strain>
    </source>
</reference>
<proteinExistence type="inferred from homology"/>
<keyword evidence="4" id="KW-1185">Reference proteome</keyword>
<evidence type="ECO:0000259" key="2">
    <source>
        <dbReference type="Pfam" id="PF08327"/>
    </source>
</evidence>
<dbReference type="InterPro" id="IPR013538">
    <property type="entry name" value="ASHA1/2-like_C"/>
</dbReference>
<dbReference type="SUPFAM" id="SSF55961">
    <property type="entry name" value="Bet v1-like"/>
    <property type="match status" value="1"/>
</dbReference>
<evidence type="ECO:0000256" key="1">
    <source>
        <dbReference type="ARBA" id="ARBA00006817"/>
    </source>
</evidence>
<feature type="domain" description="Activator of Hsp90 ATPase homologue 1/2-like C-terminal" evidence="2">
    <location>
        <begin position="18"/>
        <end position="141"/>
    </location>
</feature>
<dbReference type="CDD" id="cd08900">
    <property type="entry name" value="SRPBCC_CalC_Aha1-like_7"/>
    <property type="match status" value="1"/>
</dbReference>
<evidence type="ECO:0000313" key="3">
    <source>
        <dbReference type="EMBL" id="OAS15764.1"/>
    </source>
</evidence>
<dbReference type="Pfam" id="PF08327">
    <property type="entry name" value="AHSA1"/>
    <property type="match status" value="1"/>
</dbReference>
<dbReference type="Proteomes" id="UP000078454">
    <property type="component" value="Unassembled WGS sequence"/>
</dbReference>
<protein>
    <submittedName>
        <fullName evidence="3">Polyketide cyclase</fullName>
    </submittedName>
</protein>